<evidence type="ECO:0000256" key="4">
    <source>
        <dbReference type="ARBA" id="ARBA00022454"/>
    </source>
</evidence>
<keyword evidence="4" id="KW-0158">Chromosome</keyword>
<evidence type="ECO:0000256" key="2">
    <source>
        <dbReference type="ARBA" id="ARBA00004286"/>
    </source>
</evidence>
<keyword evidence="5" id="KW-0007">Acetylation</keyword>
<keyword evidence="8" id="KW-0544">Nucleosome core</keyword>
<dbReference type="Gene3D" id="1.10.20.10">
    <property type="entry name" value="Histone, subunit A"/>
    <property type="match status" value="1"/>
</dbReference>
<dbReference type="GO" id="GO:0000786">
    <property type="term" value="C:nucleosome"/>
    <property type="evidence" value="ECO:0007669"/>
    <property type="project" value="UniProtKB-KW"/>
</dbReference>
<dbReference type="InterPro" id="IPR009072">
    <property type="entry name" value="Histone-fold"/>
</dbReference>
<dbReference type="EMBL" id="JBJXBP010000002">
    <property type="protein sequence ID" value="KAL3845963.1"/>
    <property type="molecule type" value="Genomic_DNA"/>
</dbReference>
<feature type="compositionally biased region" description="Basic and acidic residues" evidence="9">
    <location>
        <begin position="328"/>
        <end position="342"/>
    </location>
</feature>
<comment type="caution">
    <text evidence="11">The sequence shown here is derived from an EMBL/GenBank/DDBJ whole genome shotgun (WGS) entry which is preliminary data.</text>
</comment>
<dbReference type="SUPFAM" id="SSF47113">
    <property type="entry name" value="Histone-fold"/>
    <property type="match status" value="1"/>
</dbReference>
<keyword evidence="12" id="KW-1185">Reference proteome</keyword>
<dbReference type="InterPro" id="IPR007125">
    <property type="entry name" value="H2A/H2B/H3"/>
</dbReference>
<dbReference type="CDD" id="cd22911">
    <property type="entry name" value="HFD_H3"/>
    <property type="match status" value="1"/>
</dbReference>
<evidence type="ECO:0000313" key="12">
    <source>
        <dbReference type="Proteomes" id="UP001634393"/>
    </source>
</evidence>
<evidence type="ECO:0000256" key="8">
    <source>
        <dbReference type="ARBA" id="ARBA00023269"/>
    </source>
</evidence>
<evidence type="ECO:0000256" key="7">
    <source>
        <dbReference type="ARBA" id="ARBA00023242"/>
    </source>
</evidence>
<evidence type="ECO:0000256" key="3">
    <source>
        <dbReference type="ARBA" id="ARBA00010343"/>
    </source>
</evidence>
<organism evidence="11 12">
    <name type="scientific">Penstemon smallii</name>
    <dbReference type="NCBI Taxonomy" id="265156"/>
    <lineage>
        <taxon>Eukaryota</taxon>
        <taxon>Viridiplantae</taxon>
        <taxon>Streptophyta</taxon>
        <taxon>Embryophyta</taxon>
        <taxon>Tracheophyta</taxon>
        <taxon>Spermatophyta</taxon>
        <taxon>Magnoliopsida</taxon>
        <taxon>eudicotyledons</taxon>
        <taxon>Gunneridae</taxon>
        <taxon>Pentapetalae</taxon>
        <taxon>asterids</taxon>
        <taxon>lamiids</taxon>
        <taxon>Lamiales</taxon>
        <taxon>Plantaginaceae</taxon>
        <taxon>Cheloneae</taxon>
        <taxon>Penstemon</taxon>
    </lineage>
</organism>
<sequence>MVDVQPQAHGAHGAQSLDFNFSQKSIGEFPNLSSRVNGSFVDDMNLHTSSSIPNVAVCVYYFHSVMQIYVGKSKNVRDNQANCLIPWSRQLGQTSMGVEVCEISRVFHIIPDGVEDSRRLENLLEDSRRLRKAVEPCRSIKHEPHVMGINALKNVERVGEEWDEESTLIEDNLEKLRKRKKYRKKREAKKNRIQGNINALILKKRPNYGINALREIPRYLKSCKLLIPQHVFQKVVRQIAKDHGCTRGYGDNLRFQSNAILALQDASESYLAELFQDANLCGIHAKRVTLMCRDIQLACTLRRDYENNDLAHRTRGRWVAKRPSAGSHDPKSPSDDLRDQPYKIRLPNDNLQLARKIREETCEVFEFLYNIASHQ</sequence>
<evidence type="ECO:0000313" key="11">
    <source>
        <dbReference type="EMBL" id="KAL3845963.1"/>
    </source>
</evidence>
<evidence type="ECO:0000256" key="5">
    <source>
        <dbReference type="ARBA" id="ARBA00022990"/>
    </source>
</evidence>
<gene>
    <name evidence="11" type="ORF">ACJIZ3_003366</name>
</gene>
<dbReference type="GO" id="GO:0003677">
    <property type="term" value="F:DNA binding"/>
    <property type="evidence" value="ECO:0007669"/>
    <property type="project" value="UniProtKB-KW"/>
</dbReference>
<dbReference type="FunFam" id="1.10.20.10:FF:000085">
    <property type="entry name" value="Histone H3.2"/>
    <property type="match status" value="1"/>
</dbReference>
<reference evidence="11 12" key="1">
    <citation type="submission" date="2024-12" db="EMBL/GenBank/DDBJ databases">
        <title>The unique morphological basis and parallel evolutionary history of personate flowers in Penstemon.</title>
        <authorList>
            <person name="Depatie T.H."/>
            <person name="Wessinger C.A."/>
        </authorList>
    </citation>
    <scope>NUCLEOTIDE SEQUENCE [LARGE SCALE GENOMIC DNA]</scope>
    <source>
        <strain evidence="11">WTNN_2</strain>
        <tissue evidence="11">Leaf</tissue>
    </source>
</reference>
<dbReference type="SMART" id="SM00428">
    <property type="entry name" value="H3"/>
    <property type="match status" value="1"/>
</dbReference>
<evidence type="ECO:0000259" key="10">
    <source>
        <dbReference type="Pfam" id="PF00125"/>
    </source>
</evidence>
<dbReference type="Proteomes" id="UP001634393">
    <property type="component" value="Unassembled WGS sequence"/>
</dbReference>
<dbReference type="InterPro" id="IPR000164">
    <property type="entry name" value="Histone_H3/CENP-A"/>
</dbReference>
<comment type="similarity">
    <text evidence="3">Belongs to the histone H3 family.</text>
</comment>
<protein>
    <recommendedName>
        <fullName evidence="10">Core Histone H2A/H2B/H3 domain-containing protein</fullName>
    </recommendedName>
</protein>
<keyword evidence="6" id="KW-0238">DNA-binding</keyword>
<keyword evidence="7" id="KW-0539">Nucleus</keyword>
<feature type="domain" description="Core Histone H2A/H2B/H3" evidence="10">
    <location>
        <begin position="211"/>
        <end position="299"/>
    </location>
</feature>
<evidence type="ECO:0000256" key="1">
    <source>
        <dbReference type="ARBA" id="ARBA00004123"/>
    </source>
</evidence>
<dbReference type="GO" id="GO:0005634">
    <property type="term" value="C:nucleus"/>
    <property type="evidence" value="ECO:0007669"/>
    <property type="project" value="UniProtKB-SubCell"/>
</dbReference>
<dbReference type="PANTHER" id="PTHR11426">
    <property type="entry name" value="HISTONE H3"/>
    <property type="match status" value="1"/>
</dbReference>
<evidence type="ECO:0000256" key="9">
    <source>
        <dbReference type="SAM" id="MobiDB-lite"/>
    </source>
</evidence>
<feature type="region of interest" description="Disordered" evidence="9">
    <location>
        <begin position="317"/>
        <end position="342"/>
    </location>
</feature>
<dbReference type="AlphaFoldDB" id="A0ABD3UBP7"/>
<proteinExistence type="inferred from homology"/>
<dbReference type="Pfam" id="PF00125">
    <property type="entry name" value="Histone"/>
    <property type="match status" value="1"/>
</dbReference>
<comment type="subcellular location">
    <subcellularLocation>
        <location evidence="2">Chromosome</location>
    </subcellularLocation>
    <subcellularLocation>
        <location evidence="1">Nucleus</location>
    </subcellularLocation>
</comment>
<evidence type="ECO:0000256" key="6">
    <source>
        <dbReference type="ARBA" id="ARBA00023125"/>
    </source>
</evidence>
<accession>A0ABD3UBP7</accession>
<name>A0ABD3UBP7_9LAMI</name>